<dbReference type="PANTHER" id="PTHR12265">
    <property type="entry name" value="TRANSMEMBRANE PROTEIN 53"/>
    <property type="match status" value="1"/>
</dbReference>
<feature type="compositionally biased region" description="Low complexity" evidence="1">
    <location>
        <begin position="75"/>
        <end position="87"/>
    </location>
</feature>
<evidence type="ECO:0000256" key="1">
    <source>
        <dbReference type="SAM" id="MobiDB-lite"/>
    </source>
</evidence>
<keyword evidence="3" id="KW-1185">Reference proteome</keyword>
<dbReference type="Pfam" id="PF05705">
    <property type="entry name" value="DUF829"/>
    <property type="match status" value="1"/>
</dbReference>
<evidence type="ECO:0008006" key="4">
    <source>
        <dbReference type="Google" id="ProtNLM"/>
    </source>
</evidence>
<dbReference type="PANTHER" id="PTHR12265:SF11">
    <property type="entry name" value="ALPHA_BETA-HYDROLASES SUPERFAMILY PROTEIN"/>
    <property type="match status" value="1"/>
</dbReference>
<organism evidence="2 3">
    <name type="scientific">Crotalaria pallida</name>
    <name type="common">Smooth rattlebox</name>
    <name type="synonym">Crotalaria striata</name>
    <dbReference type="NCBI Taxonomy" id="3830"/>
    <lineage>
        <taxon>Eukaryota</taxon>
        <taxon>Viridiplantae</taxon>
        <taxon>Streptophyta</taxon>
        <taxon>Embryophyta</taxon>
        <taxon>Tracheophyta</taxon>
        <taxon>Spermatophyta</taxon>
        <taxon>Magnoliopsida</taxon>
        <taxon>eudicotyledons</taxon>
        <taxon>Gunneridae</taxon>
        <taxon>Pentapetalae</taxon>
        <taxon>rosids</taxon>
        <taxon>fabids</taxon>
        <taxon>Fabales</taxon>
        <taxon>Fabaceae</taxon>
        <taxon>Papilionoideae</taxon>
        <taxon>50 kb inversion clade</taxon>
        <taxon>genistoids sensu lato</taxon>
        <taxon>core genistoids</taxon>
        <taxon>Crotalarieae</taxon>
        <taxon>Crotalaria</taxon>
    </lineage>
</organism>
<sequence>MAHPRIVKTSILCSQLLHRTTTPHSLLPSITSKHHHLPISSTLFRFSHTPKLPPTPNPNPRNFFTSLTSSHSLDNISNPPINNSNPSEHSGTTWTRPPDNAVNGNFDLLRNGDPVVTVVLLGWLGAKTKHLRRYVEWYNSRGYNAVTHVVDAEELIRFDLVDRRIEALGNDIVSWVSSGEDDGRERCLVFHTFSNTGWFMYVCPSHLFRTFCLIYMQK</sequence>
<dbReference type="AlphaFoldDB" id="A0AAN9EAV2"/>
<name>A0AAN9EAV2_CROPI</name>
<evidence type="ECO:0000313" key="2">
    <source>
        <dbReference type="EMBL" id="KAK7250889.1"/>
    </source>
</evidence>
<accession>A0AAN9EAV2</accession>
<reference evidence="2 3" key="1">
    <citation type="submission" date="2024-01" db="EMBL/GenBank/DDBJ databases">
        <title>The genomes of 5 underutilized Papilionoideae crops provide insights into root nodulation and disease resistanc.</title>
        <authorList>
            <person name="Yuan L."/>
        </authorList>
    </citation>
    <scope>NUCLEOTIDE SEQUENCE [LARGE SCALE GENOMIC DNA]</scope>
    <source>
        <strain evidence="2">ZHUSHIDOU_FW_LH</strain>
        <tissue evidence="2">Leaf</tissue>
    </source>
</reference>
<dbReference type="Proteomes" id="UP001372338">
    <property type="component" value="Unassembled WGS sequence"/>
</dbReference>
<dbReference type="EMBL" id="JAYWIO010000007">
    <property type="protein sequence ID" value="KAK7250889.1"/>
    <property type="molecule type" value="Genomic_DNA"/>
</dbReference>
<proteinExistence type="predicted"/>
<gene>
    <name evidence="2" type="ORF">RIF29_33636</name>
</gene>
<dbReference type="InterPro" id="IPR008547">
    <property type="entry name" value="DUF829_TMEM53"/>
</dbReference>
<evidence type="ECO:0000313" key="3">
    <source>
        <dbReference type="Proteomes" id="UP001372338"/>
    </source>
</evidence>
<protein>
    <recommendedName>
        <fullName evidence="4">Transmembrane protein 53</fullName>
    </recommendedName>
</protein>
<comment type="caution">
    <text evidence="2">The sequence shown here is derived from an EMBL/GenBank/DDBJ whole genome shotgun (WGS) entry which is preliminary data.</text>
</comment>
<feature type="region of interest" description="Disordered" evidence="1">
    <location>
        <begin position="49"/>
        <end position="97"/>
    </location>
</feature>